<dbReference type="Proteomes" id="UP001320706">
    <property type="component" value="Unassembled WGS sequence"/>
</dbReference>
<comment type="caution">
    <text evidence="1">The sequence shown here is derived from an EMBL/GenBank/DDBJ whole genome shotgun (WGS) entry which is preliminary data.</text>
</comment>
<protein>
    <submittedName>
        <fullName evidence="1">Uncharacterized protein</fullName>
    </submittedName>
</protein>
<name>A0ACC3S613_9PEZI</name>
<keyword evidence="2" id="KW-1185">Reference proteome</keyword>
<proteinExistence type="predicted"/>
<evidence type="ECO:0000313" key="1">
    <source>
        <dbReference type="EMBL" id="KAK8192533.1"/>
    </source>
</evidence>
<evidence type="ECO:0000313" key="2">
    <source>
        <dbReference type="Proteomes" id="UP001320706"/>
    </source>
</evidence>
<dbReference type="EMBL" id="JAMKPW020000044">
    <property type="protein sequence ID" value="KAK8192533.1"/>
    <property type="molecule type" value="Genomic_DNA"/>
</dbReference>
<sequence>MERPPPGASPTKTSSIPRLSKLPVPRSFAGATPNNEQNVLSRSAVTHGSLRGDSPRKTIPKPSTTAKPTPHIPPPRSNVQASSIGRPASRLSQISRPTSALRRPTSRLAHQNQQTSSSTSTSDARPEEESNDQLGSLDGFRTASRQGFRDESPPYLEEASADPPEERTPKPKRSSRLSLSDRTIESLSSLPSTPTTNRRRSSFFAPPSPMVTSARPATAMSARARPGTSDGAVARSLARPASPLRRAPLSARPAIKTSVDFSSSIGTPTRRSVTALPRQPQTPSGVPASLRKPAATPSLGTAPVGRLALRPPSKATASSAGSPKPRPPVNGTASRKIVQAPRAPQLDNVEATNRGSTSSPSKGPIKSSAALREQIARAKAAKRAVTTKQDSFSDAGTSDFNFESSADPFNQAPIENKGLLRKRIDGARADGRLNIAGMGLDTIPNEVLTMYDPEQMADSKLSWSETVDLVRFVAADNELTTISDDVFPDIDRETAAIDDDAKGLQFGGIELLDLHGNSLQTVPLGIRRLERLTSLDLAHNKLTNSIFEIVSQIGTLKDLKLGHNSLSGNLPTSVSRLSHLENLDVQANKLLSLPESLRELVNLHILNVSHNKLTGIPMDALETLPITELSASNNALVGALFPFSVSGMPHLRTLDIANNALASLAFSETLSLPQIRTVNMANNRISALPDVAGWTELITLVAEDNKIASLPAGLSKLQKIKNADFTGNSIRVLEEELGLMTSLETLGIARNPIREKKFLHMTTEEIKRNLRTRLEPSDTNGQDHEHFGDDSFVSVEALESPSKWRTTSNGSLDLIGKGLTDPDADALRSFLSTNDVREMKLARNPFTTIPFELQLAQNLKLLDLSHCSLGAQYLTEAVVLPALQELILSGNMITSFTPLLDYLQAPNLQLLDVSVNRLSGELPALRSAFPALTELSAANNKISSITTDSLYGLHAANLASNNIEFVPREIGLLWGQGLRGLNLERNAFRVPSYRVLEKGTEATLAWLREKIPEVLKDDGEDEMF</sequence>
<organism evidence="1 2">
    <name type="scientific">Zalaria obscura</name>
    <dbReference type="NCBI Taxonomy" id="2024903"/>
    <lineage>
        <taxon>Eukaryota</taxon>
        <taxon>Fungi</taxon>
        <taxon>Dikarya</taxon>
        <taxon>Ascomycota</taxon>
        <taxon>Pezizomycotina</taxon>
        <taxon>Dothideomycetes</taxon>
        <taxon>Dothideomycetidae</taxon>
        <taxon>Dothideales</taxon>
        <taxon>Zalariaceae</taxon>
        <taxon>Zalaria</taxon>
    </lineage>
</organism>
<gene>
    <name evidence="1" type="ORF">M8818_007703</name>
</gene>
<reference evidence="1" key="1">
    <citation type="submission" date="2024-02" db="EMBL/GenBank/DDBJ databases">
        <title>Metagenome Assembled Genome of Zalaria obscura JY119.</title>
        <authorList>
            <person name="Vighnesh L."/>
            <person name="Jagadeeshwari U."/>
            <person name="Venkata Ramana C."/>
            <person name="Sasikala C."/>
        </authorList>
    </citation>
    <scope>NUCLEOTIDE SEQUENCE</scope>
    <source>
        <strain evidence="1">JY119</strain>
    </source>
</reference>
<accession>A0ACC3S613</accession>